<dbReference type="EMBL" id="KV440992">
    <property type="protein sequence ID" value="OAD69170.1"/>
    <property type="molecule type" value="Genomic_DNA"/>
</dbReference>
<protein>
    <submittedName>
        <fullName evidence="1">Uncharacterized protein</fullName>
    </submittedName>
</protein>
<dbReference type="RefSeq" id="XP_018287210.1">
    <property type="nucleotide sequence ID" value="XM_018441696.1"/>
</dbReference>
<sequence>MKVLIFWYTLCYSIERTTQIENDKNVGHYFDESVKSKDATAVSFLIWVGLPFTITKSKGQTHWGSRSILAIILYFNKRRVIILRLTIFRFYGFIKIMSDKRKTNPDQK</sequence>
<dbReference type="Proteomes" id="UP000077315">
    <property type="component" value="Unassembled WGS sequence"/>
</dbReference>
<keyword evidence="2" id="KW-1185">Reference proteome</keyword>
<evidence type="ECO:0000313" key="1">
    <source>
        <dbReference type="EMBL" id="OAD69170.1"/>
    </source>
</evidence>
<proteinExistence type="predicted"/>
<dbReference type="GeneID" id="29002602"/>
<dbReference type="VEuPathDB" id="FungiDB:PHYBLDRAFT_66859"/>
<evidence type="ECO:0000313" key="2">
    <source>
        <dbReference type="Proteomes" id="UP000077315"/>
    </source>
</evidence>
<name>A0A163D6T3_PHYB8</name>
<dbReference type="AlphaFoldDB" id="A0A163D6T3"/>
<organism evidence="1 2">
    <name type="scientific">Phycomyces blakesleeanus (strain ATCC 8743b / DSM 1359 / FGSC 10004 / NBRC 33097 / NRRL 1555)</name>
    <dbReference type="NCBI Taxonomy" id="763407"/>
    <lineage>
        <taxon>Eukaryota</taxon>
        <taxon>Fungi</taxon>
        <taxon>Fungi incertae sedis</taxon>
        <taxon>Mucoromycota</taxon>
        <taxon>Mucoromycotina</taxon>
        <taxon>Mucoromycetes</taxon>
        <taxon>Mucorales</taxon>
        <taxon>Phycomycetaceae</taxon>
        <taxon>Phycomyces</taxon>
    </lineage>
</organism>
<dbReference type="InParanoid" id="A0A163D6T3"/>
<reference evidence="2" key="1">
    <citation type="submission" date="2015-06" db="EMBL/GenBank/DDBJ databases">
        <title>Expansion of signal transduction pathways in fungi by whole-genome duplication.</title>
        <authorList>
            <consortium name="DOE Joint Genome Institute"/>
            <person name="Corrochano L.M."/>
            <person name="Kuo A."/>
            <person name="Marcet-Houben M."/>
            <person name="Polaino S."/>
            <person name="Salamov A."/>
            <person name="Villalobos J.M."/>
            <person name="Alvarez M.I."/>
            <person name="Avalos J."/>
            <person name="Benito E.P."/>
            <person name="Benoit I."/>
            <person name="Burger G."/>
            <person name="Camino L.P."/>
            <person name="Canovas D."/>
            <person name="Cerda-Olmedo E."/>
            <person name="Cheng J.-F."/>
            <person name="Dominguez A."/>
            <person name="Elias M."/>
            <person name="Eslava A.P."/>
            <person name="Glaser F."/>
            <person name="Grimwood J."/>
            <person name="Gutierrez G."/>
            <person name="Heitman J."/>
            <person name="Henrissat B."/>
            <person name="Iturriaga E.A."/>
            <person name="Lang B.F."/>
            <person name="Lavin J.L."/>
            <person name="Lee S."/>
            <person name="Li W."/>
            <person name="Lindquist E."/>
            <person name="Lopez-Garcia S."/>
            <person name="Luque E.M."/>
            <person name="Marcos A.T."/>
            <person name="Martin J."/>
            <person name="McCluskey K."/>
            <person name="Medina H.R."/>
            <person name="Miralles-Duran A."/>
            <person name="Miyazaki A."/>
            <person name="Munoz-Torres E."/>
            <person name="Oguiza J.A."/>
            <person name="Ohm R."/>
            <person name="Olmedo M."/>
            <person name="Orejas M."/>
            <person name="Ortiz-Castellanos L."/>
            <person name="Pisabarro A.G."/>
            <person name="Rodriguez-Romero J."/>
            <person name="Ruiz-Herrera J."/>
            <person name="Ruiz-Vazquez R."/>
            <person name="Sanz C."/>
            <person name="Schackwitz W."/>
            <person name="Schmutz J."/>
            <person name="Shahriari M."/>
            <person name="Shelest E."/>
            <person name="Silva-Franco F."/>
            <person name="Soanes D."/>
            <person name="Syed K."/>
            <person name="Tagua V.G."/>
            <person name="Talbot N.J."/>
            <person name="Thon M."/>
            <person name="De vries R.P."/>
            <person name="Wiebenga A."/>
            <person name="Yadav J.S."/>
            <person name="Braun E.L."/>
            <person name="Baker S."/>
            <person name="Garre V."/>
            <person name="Horwitz B."/>
            <person name="Torres-Martinez S."/>
            <person name="Idnurm A."/>
            <person name="Herrera-Estrella A."/>
            <person name="Gabaldon T."/>
            <person name="Grigoriev I.V."/>
        </authorList>
    </citation>
    <scope>NUCLEOTIDE SEQUENCE [LARGE SCALE GENOMIC DNA]</scope>
    <source>
        <strain evidence="2">NRRL 1555(-)</strain>
    </source>
</reference>
<accession>A0A163D6T3</accession>
<gene>
    <name evidence="1" type="ORF">PHYBLDRAFT_66859</name>
</gene>